<sequence length="218" mass="23588">MPRVTAQVILRTADLIPANYVTNTYHFSITTDDPINSLDDITDEVATALTDLYDDIRSRLGGMAQTGHRIKFTDIDEPRPSFPYKEVVFDFTGATASGALPSEVAICSSFEGDPIAGTNQASRRGRVYLGKIAQSALASDNTGTVTGAALLVIQQAFEQFAGKQDQAGFSGWIWTVYSPTLDLMAPVTSGHVDNAFDTQRRRGIEATSRLVWTYSPGG</sequence>
<reference evidence="1" key="2">
    <citation type="submission" date="2015-07" db="EMBL/GenBank/DDBJ databases">
        <title>Plasmids, circular viruses and viroids from rat gut.</title>
        <authorList>
            <person name="Jorgensen T.J."/>
            <person name="Hansen M.A."/>
            <person name="Xu Z."/>
            <person name="Tabak M.A."/>
            <person name="Sorensen S.J."/>
            <person name="Hansen L.H."/>
        </authorList>
    </citation>
    <scope>NUCLEOTIDE SEQUENCE</scope>
    <source>
        <strain evidence="1">RGFK1714</strain>
    </source>
</reference>
<protein>
    <submittedName>
        <fullName evidence="1">Uncharacterized protein</fullName>
    </submittedName>
</protein>
<dbReference type="EMBL" id="LN854217">
    <property type="protein sequence ID" value="CRY97728.1"/>
    <property type="molecule type" value="Genomic_DNA"/>
</dbReference>
<dbReference type="AlphaFoldDB" id="A0A0H5Q734"/>
<reference evidence="1" key="1">
    <citation type="submission" date="2015-06" db="EMBL/GenBank/DDBJ databases">
        <authorList>
            <person name="Joergensen T."/>
        </authorList>
    </citation>
    <scope>NUCLEOTIDE SEQUENCE</scope>
    <source>
        <strain evidence="1">RGFK1714</strain>
    </source>
</reference>
<evidence type="ECO:0000313" key="1">
    <source>
        <dbReference type="EMBL" id="CRY97728.1"/>
    </source>
</evidence>
<accession>A0A0H5Q734</accession>
<organism evidence="1">
    <name type="scientific">uncultured prokaryote</name>
    <dbReference type="NCBI Taxonomy" id="198431"/>
    <lineage>
        <taxon>unclassified sequences</taxon>
        <taxon>environmental samples</taxon>
    </lineage>
</organism>
<proteinExistence type="predicted"/>
<name>A0A0H5Q734_9ZZZZ</name>